<proteinExistence type="predicted"/>
<comment type="cofactor">
    <cofactor evidence="1">
        <name>Mn(2+)</name>
        <dbReference type="ChEBI" id="CHEBI:29035"/>
    </cofactor>
</comment>
<dbReference type="InterPro" id="IPR004097">
    <property type="entry name" value="DHHA2"/>
</dbReference>
<dbReference type="SUPFAM" id="SSF64182">
    <property type="entry name" value="DHH phosphoesterases"/>
    <property type="match status" value="1"/>
</dbReference>
<keyword evidence="2" id="KW-0479">Metal-binding</keyword>
<dbReference type="Pfam" id="PF01368">
    <property type="entry name" value="DHH"/>
    <property type="match status" value="1"/>
</dbReference>
<dbReference type="Pfam" id="PF02833">
    <property type="entry name" value="DHHA2"/>
    <property type="match status" value="1"/>
</dbReference>
<keyword evidence="4" id="KW-0464">Manganese</keyword>
<feature type="domain" description="DHHA2" evidence="5">
    <location>
        <begin position="179"/>
        <end position="306"/>
    </location>
</feature>
<dbReference type="GO" id="GO:0005737">
    <property type="term" value="C:cytoplasm"/>
    <property type="evidence" value="ECO:0007669"/>
    <property type="project" value="InterPro"/>
</dbReference>
<dbReference type="InterPro" id="IPR038222">
    <property type="entry name" value="DHHA2_dom_sf"/>
</dbReference>
<evidence type="ECO:0000313" key="7">
    <source>
        <dbReference type="Proteomes" id="UP000576550"/>
    </source>
</evidence>
<dbReference type="InterPro" id="IPR051319">
    <property type="entry name" value="Oligoribo/pAp-PDE_c-di-AMP_PDE"/>
</dbReference>
<dbReference type="SMART" id="SM01131">
    <property type="entry name" value="DHHA2"/>
    <property type="match status" value="1"/>
</dbReference>
<dbReference type="AlphaFoldDB" id="A0A832RCK9"/>
<evidence type="ECO:0000256" key="4">
    <source>
        <dbReference type="ARBA" id="ARBA00023211"/>
    </source>
</evidence>
<dbReference type="PANTHER" id="PTHR47618">
    <property type="entry name" value="BIFUNCTIONAL OLIGORIBONUCLEASE AND PAP PHOSPHATASE NRNA"/>
    <property type="match status" value="1"/>
</dbReference>
<dbReference type="InterPro" id="IPR001667">
    <property type="entry name" value="DDH_dom"/>
</dbReference>
<evidence type="ECO:0000313" key="6">
    <source>
        <dbReference type="EMBL" id="HHX99544.1"/>
    </source>
</evidence>
<accession>A0A832RCK9</accession>
<dbReference type="Gene3D" id="3.10.310.20">
    <property type="entry name" value="DHHA2 domain"/>
    <property type="match status" value="1"/>
</dbReference>
<evidence type="ECO:0000259" key="5">
    <source>
        <dbReference type="SMART" id="SM01131"/>
    </source>
</evidence>
<dbReference type="InterPro" id="IPR038763">
    <property type="entry name" value="DHH_sf"/>
</dbReference>
<evidence type="ECO:0000256" key="2">
    <source>
        <dbReference type="ARBA" id="ARBA00022723"/>
    </source>
</evidence>
<comment type="caution">
    <text evidence="6">The sequence shown here is derived from an EMBL/GenBank/DDBJ whole genome shotgun (WGS) entry which is preliminary data.</text>
</comment>
<organism evidence="6 7">
    <name type="scientific">Candidatus Dojkabacteria bacterium</name>
    <dbReference type="NCBI Taxonomy" id="2099670"/>
    <lineage>
        <taxon>Bacteria</taxon>
        <taxon>Candidatus Dojkabacteria</taxon>
    </lineage>
</organism>
<keyword evidence="3" id="KW-0378">Hydrolase</keyword>
<dbReference type="Proteomes" id="UP000576550">
    <property type="component" value="Unassembled WGS sequence"/>
</dbReference>
<evidence type="ECO:0000256" key="1">
    <source>
        <dbReference type="ARBA" id="ARBA00001936"/>
    </source>
</evidence>
<dbReference type="GO" id="GO:0016462">
    <property type="term" value="F:pyrophosphatase activity"/>
    <property type="evidence" value="ECO:0007669"/>
    <property type="project" value="InterPro"/>
</dbReference>
<dbReference type="PANTHER" id="PTHR47618:SF1">
    <property type="entry name" value="BIFUNCTIONAL OLIGORIBONUCLEASE AND PAP PHOSPHATASE NRNA"/>
    <property type="match status" value="1"/>
</dbReference>
<dbReference type="GO" id="GO:0046872">
    <property type="term" value="F:metal ion binding"/>
    <property type="evidence" value="ECO:0007669"/>
    <property type="project" value="UniProtKB-KW"/>
</dbReference>
<reference evidence="6 7" key="1">
    <citation type="journal article" date="2020" name="Biotechnol. Biofuels">
        <title>New insights from the biogas microbiome by comprehensive genome-resolved metagenomics of nearly 1600 species originating from multiple anaerobic digesters.</title>
        <authorList>
            <person name="Campanaro S."/>
            <person name="Treu L."/>
            <person name="Rodriguez-R L.M."/>
            <person name="Kovalovszki A."/>
            <person name="Ziels R.M."/>
            <person name="Maus I."/>
            <person name="Zhu X."/>
            <person name="Kougias P.G."/>
            <person name="Basile A."/>
            <person name="Luo G."/>
            <person name="Schluter A."/>
            <person name="Konstantinidis K.T."/>
            <person name="Angelidaki I."/>
        </authorList>
    </citation>
    <scope>NUCLEOTIDE SEQUENCE [LARGE SCALE GENOMIC DNA]</scope>
    <source>
        <strain evidence="6">AS05jafATM_89</strain>
    </source>
</reference>
<sequence>MTMITITGYVNPDIDCVACAIGYAELLNMQGKQARAVYAGDIGEETEFVKKYLGGLNIELVQNGYGDGEIILVDVSDPNGIDELIDINKVFEVIDHRKLAYIQGFPNAELHIDLVGSCATLIAERFQEVGILPSRDTAVLLYSAIVSNTVNFRNNVTTQRDRDMGEWLKEISMVESSYVASMFEYKSNINKENLNEIMREEFKFYEIQGERVGVVQLELSDAVRRVKELEGNIRRVLSEIKGENSLDYLLLSVVDIIDGFNYFLTIDHSSTGLFSSIFNLSDIDKGTKYEGILMRKEIFPKVVEYLER</sequence>
<protein>
    <submittedName>
        <fullName evidence="6">DHH family phosphoesterase</fullName>
    </submittedName>
</protein>
<dbReference type="EMBL" id="DUTP01000005">
    <property type="protein sequence ID" value="HHX99544.1"/>
    <property type="molecule type" value="Genomic_DNA"/>
</dbReference>
<evidence type="ECO:0000256" key="3">
    <source>
        <dbReference type="ARBA" id="ARBA00022801"/>
    </source>
</evidence>
<dbReference type="Gene3D" id="3.90.1640.10">
    <property type="entry name" value="inorganic pyrophosphatase (n-terminal core)"/>
    <property type="match status" value="1"/>
</dbReference>
<gene>
    <name evidence="6" type="ORF">GX533_02620</name>
</gene>
<name>A0A832RCK9_9BACT</name>